<name>A0A3M7RQ50_BRAPC</name>
<keyword evidence="2" id="KW-1185">Reference proteome</keyword>
<sequence length="94" mass="10947">MESTIYKVPSESFVRNTLKKKTLQYGEQLLGKFLKIYEIFYTIEAIILEMEGVMGHVVQYSVLEWSSSGCHGTKDGAKRMADWSWWKRLFEESG</sequence>
<dbReference type="AlphaFoldDB" id="A0A3M7RQ50"/>
<gene>
    <name evidence="1" type="ORF">BpHYR1_034503</name>
</gene>
<accession>A0A3M7RQ50</accession>
<protein>
    <submittedName>
        <fullName evidence="1">Uncharacterized protein</fullName>
    </submittedName>
</protein>
<reference evidence="1 2" key="1">
    <citation type="journal article" date="2018" name="Sci. Rep.">
        <title>Genomic signatures of local adaptation to the degree of environmental predictability in rotifers.</title>
        <authorList>
            <person name="Franch-Gras L."/>
            <person name="Hahn C."/>
            <person name="Garcia-Roger E.M."/>
            <person name="Carmona M.J."/>
            <person name="Serra M."/>
            <person name="Gomez A."/>
        </authorList>
    </citation>
    <scope>NUCLEOTIDE SEQUENCE [LARGE SCALE GENOMIC DNA]</scope>
    <source>
        <strain evidence="1">HYR1</strain>
    </source>
</reference>
<dbReference type="EMBL" id="REGN01002926">
    <property type="protein sequence ID" value="RNA25465.1"/>
    <property type="molecule type" value="Genomic_DNA"/>
</dbReference>
<dbReference type="Proteomes" id="UP000276133">
    <property type="component" value="Unassembled WGS sequence"/>
</dbReference>
<evidence type="ECO:0000313" key="2">
    <source>
        <dbReference type="Proteomes" id="UP000276133"/>
    </source>
</evidence>
<evidence type="ECO:0000313" key="1">
    <source>
        <dbReference type="EMBL" id="RNA25465.1"/>
    </source>
</evidence>
<comment type="caution">
    <text evidence="1">The sequence shown here is derived from an EMBL/GenBank/DDBJ whole genome shotgun (WGS) entry which is preliminary data.</text>
</comment>
<proteinExistence type="predicted"/>
<organism evidence="1 2">
    <name type="scientific">Brachionus plicatilis</name>
    <name type="common">Marine rotifer</name>
    <name type="synonym">Brachionus muelleri</name>
    <dbReference type="NCBI Taxonomy" id="10195"/>
    <lineage>
        <taxon>Eukaryota</taxon>
        <taxon>Metazoa</taxon>
        <taxon>Spiralia</taxon>
        <taxon>Gnathifera</taxon>
        <taxon>Rotifera</taxon>
        <taxon>Eurotatoria</taxon>
        <taxon>Monogononta</taxon>
        <taxon>Pseudotrocha</taxon>
        <taxon>Ploima</taxon>
        <taxon>Brachionidae</taxon>
        <taxon>Brachionus</taxon>
    </lineage>
</organism>